<dbReference type="Proteomes" id="UP000304953">
    <property type="component" value="Unassembled WGS sequence"/>
</dbReference>
<accession>A0AC61RSU1</accession>
<name>A0AC61RSU1_9FIRM</name>
<reference evidence="1" key="1">
    <citation type="submission" date="2019-04" db="EMBL/GenBank/DDBJ databases">
        <title>Microbes associate with the intestines of laboratory mice.</title>
        <authorList>
            <person name="Navarre W."/>
            <person name="Wong E."/>
            <person name="Huang K."/>
            <person name="Tropini C."/>
            <person name="Ng K."/>
            <person name="Yu B."/>
        </authorList>
    </citation>
    <scope>NUCLEOTIDE SEQUENCE</scope>
    <source>
        <strain evidence="1">NM01_1-7b</strain>
    </source>
</reference>
<evidence type="ECO:0000313" key="1">
    <source>
        <dbReference type="EMBL" id="TGY93687.1"/>
    </source>
</evidence>
<gene>
    <name evidence="1" type="ORF">E5329_17330</name>
</gene>
<sequence length="600" mass="70890">MIGMGTRKKDILKRKKTEEELCQQTERYRLMKEINQELAKLLQQGGDVNDSLNYTLERIGMQYQLRLAAVLEYEEENKEQVWTNCWNLEQGILEESRLNCEAFSQTALSKRGTSGKFYCQNREGLFRGSEECSVLFCGRQEAREWTDFEKETLQELARMVSFLVALRIHKREDQKQIMHLKRRDLLTGLYIEEAFKGKVKEELKNWREDREYAIIYTDINDFSYINDNFGHAAGNEILKAFGDLIRRNDNRISCRLYSDLFITFYWDTDRDTILHKIVNTSLAFSRKQKEIYPSCSIRLTTGIYFMEKKDENLDIAIENANLTRKSIKGSNSAFCRVYESKMRSRREEEKQVLAEFQRSLEKGGFQVYVQPKFYLSRFELSGGEALVRWKKRDGRIENPGLFIPILERFGYVVELDFYVYEQVLVYMQSWLEAGKEPPVISVNFSRSHFEREGIYQRIMSLNKAYRIEPKYIEIEITESLFATGYELVKLEVKQLRRAGFRVAIDDFGTGYSSLGMLLDIPVDIVKIDKSFLNRENRENEKEFIQHMGRLIESVKEEVIFEGIETEEQREFLVDCGFRFGQGFLFDRPLPIKVFQEKYMK</sequence>
<evidence type="ECO:0000313" key="2">
    <source>
        <dbReference type="Proteomes" id="UP000304953"/>
    </source>
</evidence>
<dbReference type="EMBL" id="SRYA01000038">
    <property type="protein sequence ID" value="TGY93687.1"/>
    <property type="molecule type" value="Genomic_DNA"/>
</dbReference>
<protein>
    <submittedName>
        <fullName evidence="1">GGDEF domain-containing protein</fullName>
    </submittedName>
</protein>
<proteinExistence type="predicted"/>
<comment type="caution">
    <text evidence="1">The sequence shown here is derived from an EMBL/GenBank/DDBJ whole genome shotgun (WGS) entry which is preliminary data.</text>
</comment>
<keyword evidence="2" id="KW-1185">Reference proteome</keyword>
<organism evidence="1 2">
    <name type="scientific">Petralouisia muris</name>
    <dbReference type="NCBI Taxonomy" id="3032872"/>
    <lineage>
        <taxon>Bacteria</taxon>
        <taxon>Bacillati</taxon>
        <taxon>Bacillota</taxon>
        <taxon>Clostridia</taxon>
        <taxon>Lachnospirales</taxon>
        <taxon>Lachnospiraceae</taxon>
        <taxon>Petralouisia</taxon>
    </lineage>
</organism>